<keyword evidence="2" id="KW-1185">Reference proteome</keyword>
<gene>
    <name evidence="1" type="ORF">Thini_0279</name>
</gene>
<dbReference type="Proteomes" id="UP000005317">
    <property type="component" value="Unassembled WGS sequence"/>
</dbReference>
<organism evidence="1 2">
    <name type="scientific">Thiothrix nivea (strain ATCC 35100 / DSM 5205 / JP2)</name>
    <dbReference type="NCBI Taxonomy" id="870187"/>
    <lineage>
        <taxon>Bacteria</taxon>
        <taxon>Pseudomonadati</taxon>
        <taxon>Pseudomonadota</taxon>
        <taxon>Gammaproteobacteria</taxon>
        <taxon>Thiotrichales</taxon>
        <taxon>Thiotrichaceae</taxon>
        <taxon>Thiothrix</taxon>
    </lineage>
</organism>
<accession>A0A656H923</accession>
<dbReference type="EMBL" id="JH651384">
    <property type="protein sequence ID" value="EIJ32938.1"/>
    <property type="molecule type" value="Genomic_DNA"/>
</dbReference>
<dbReference type="OrthoDB" id="5624898at2"/>
<evidence type="ECO:0000313" key="1">
    <source>
        <dbReference type="EMBL" id="EIJ32938.1"/>
    </source>
</evidence>
<evidence type="ECO:0000313" key="2">
    <source>
        <dbReference type="Proteomes" id="UP000005317"/>
    </source>
</evidence>
<reference evidence="2" key="1">
    <citation type="journal article" date="2011" name="Stand. Genomic Sci.">
        <title>Genome sequence of the filamentous, gliding Thiothrix nivea neotype strain (JP2(T)).</title>
        <authorList>
            <person name="Lapidus A."/>
            <person name="Nolan M."/>
            <person name="Lucas S."/>
            <person name="Glavina Del Rio T."/>
            <person name="Tice H."/>
            <person name="Cheng J.F."/>
            <person name="Tapia R."/>
            <person name="Han C."/>
            <person name="Goodwin L."/>
            <person name="Pitluck S."/>
            <person name="Liolios K."/>
            <person name="Pagani I."/>
            <person name="Ivanova N."/>
            <person name="Huntemann M."/>
            <person name="Mavromatis K."/>
            <person name="Mikhailova N."/>
            <person name="Pati A."/>
            <person name="Chen A."/>
            <person name="Palaniappan K."/>
            <person name="Land M."/>
            <person name="Brambilla E.M."/>
            <person name="Rohde M."/>
            <person name="Abt B."/>
            <person name="Verbarg S."/>
            <person name="Goker M."/>
            <person name="Bristow J."/>
            <person name="Eisen J.A."/>
            <person name="Markowitz V."/>
            <person name="Hugenholtz P."/>
            <person name="Kyrpides N.C."/>
            <person name="Klenk H.P."/>
            <person name="Woyke T."/>
        </authorList>
    </citation>
    <scope>NUCLEOTIDE SEQUENCE [LARGE SCALE GENOMIC DNA]</scope>
    <source>
        <strain evidence="2">ATCC 35100 / DSM 5205 / JP2</strain>
    </source>
</reference>
<sequence length="149" mass="16028">MITNDADFRKELEQLSLAQQRRVGAAFVRNVLELTADPAVGKVLDAAANAETIADDELALAFRNAKAAALESHTRCGADCDWASQAGYFVARAASALVAPAKEAKAPAWEAAANARMARTCGMIESADATMHEESEVQYRILEQFLNDI</sequence>
<dbReference type="AlphaFoldDB" id="A0A656H923"/>
<proteinExistence type="predicted"/>
<protein>
    <submittedName>
        <fullName evidence="1">Uncharacterized protein</fullName>
    </submittedName>
</protein>
<dbReference type="RefSeq" id="WP_002706901.1">
    <property type="nucleotide sequence ID" value="NZ_JH651384.1"/>
</dbReference>
<name>A0A656H923_THINJ</name>